<evidence type="ECO:0000313" key="2">
    <source>
        <dbReference type="EMBL" id="MBK1842296.1"/>
    </source>
</evidence>
<reference evidence="3" key="1">
    <citation type="submission" date="2021-01" db="EMBL/GenBank/DDBJ databases">
        <title>Genome public.</title>
        <authorList>
            <person name="Liu C."/>
            <person name="Sun Q."/>
        </authorList>
    </citation>
    <scope>NUCLEOTIDE SEQUENCE [LARGE SCALE GENOMIC DNA]</scope>
    <source>
        <strain evidence="3">YIM B02556</strain>
    </source>
</reference>
<comment type="caution">
    <text evidence="2">The sequence shown here is derived from an EMBL/GenBank/DDBJ whole genome shotgun (WGS) entry which is preliminary data.</text>
</comment>
<proteinExistence type="predicted"/>
<dbReference type="PANTHER" id="PTHR33164">
    <property type="entry name" value="TRANSCRIPTIONAL REGULATOR, MARR FAMILY"/>
    <property type="match status" value="1"/>
</dbReference>
<evidence type="ECO:0000259" key="1">
    <source>
        <dbReference type="PROSITE" id="PS50995"/>
    </source>
</evidence>
<dbReference type="InterPro" id="IPR036390">
    <property type="entry name" value="WH_DNA-bd_sf"/>
</dbReference>
<dbReference type="InterPro" id="IPR011991">
    <property type="entry name" value="ArsR-like_HTH"/>
</dbReference>
<dbReference type="SUPFAM" id="SSF46785">
    <property type="entry name" value="Winged helix' DNA-binding domain"/>
    <property type="match status" value="1"/>
</dbReference>
<dbReference type="InterPro" id="IPR000835">
    <property type="entry name" value="HTH_MarR-typ"/>
</dbReference>
<dbReference type="PROSITE" id="PS50995">
    <property type="entry name" value="HTH_MARR_2"/>
    <property type="match status" value="1"/>
</dbReference>
<protein>
    <submittedName>
        <fullName evidence="2">Winged helix-turn-helix transcriptional regulator</fullName>
    </submittedName>
</protein>
<name>A0ABS1FFS8_9PROT</name>
<organism evidence="2 3">
    <name type="scientific">Azospirillum endophyticum</name>
    <dbReference type="NCBI Taxonomy" id="2800326"/>
    <lineage>
        <taxon>Bacteria</taxon>
        <taxon>Pseudomonadati</taxon>
        <taxon>Pseudomonadota</taxon>
        <taxon>Alphaproteobacteria</taxon>
        <taxon>Rhodospirillales</taxon>
        <taxon>Azospirillaceae</taxon>
        <taxon>Azospirillum</taxon>
    </lineage>
</organism>
<evidence type="ECO:0000313" key="3">
    <source>
        <dbReference type="Proteomes" id="UP000652760"/>
    </source>
</evidence>
<accession>A0ABS1FFS8</accession>
<dbReference type="Proteomes" id="UP000652760">
    <property type="component" value="Unassembled WGS sequence"/>
</dbReference>
<dbReference type="CDD" id="cd00090">
    <property type="entry name" value="HTH_ARSR"/>
    <property type="match status" value="1"/>
</dbReference>
<dbReference type="InterPro" id="IPR036388">
    <property type="entry name" value="WH-like_DNA-bd_sf"/>
</dbReference>
<dbReference type="EMBL" id="JAENHM010000084">
    <property type="protein sequence ID" value="MBK1842296.1"/>
    <property type="molecule type" value="Genomic_DNA"/>
</dbReference>
<feature type="domain" description="HTH marR-type" evidence="1">
    <location>
        <begin position="14"/>
        <end position="146"/>
    </location>
</feature>
<dbReference type="InterPro" id="IPR039422">
    <property type="entry name" value="MarR/SlyA-like"/>
</dbReference>
<dbReference type="SMART" id="SM00347">
    <property type="entry name" value="HTH_MARR"/>
    <property type="match status" value="1"/>
</dbReference>
<keyword evidence="3" id="KW-1185">Reference proteome</keyword>
<dbReference type="Pfam" id="PF01047">
    <property type="entry name" value="MarR"/>
    <property type="match status" value="1"/>
</dbReference>
<dbReference type="PANTHER" id="PTHR33164:SF105">
    <property type="entry name" value="TRANSCRIPTIONAL REPRESSOR PROTEIN-RELATED"/>
    <property type="match status" value="1"/>
</dbReference>
<dbReference type="RefSeq" id="WP_200198953.1">
    <property type="nucleotide sequence ID" value="NZ_JAENHM010000084.1"/>
</dbReference>
<dbReference type="Gene3D" id="1.10.10.10">
    <property type="entry name" value="Winged helix-like DNA-binding domain superfamily/Winged helix DNA-binding domain"/>
    <property type="match status" value="1"/>
</dbReference>
<sequence>MAGRRDDQKGAGGGRCNCTALRKATRRISQLYDTALASSGLKSTQRAILAQISRSEPTTVGGLAQALVMDSGALAHTLKPLERDGLITVEVDPDDRRSRLIRLTADGRAKLAATDESWAHAQSSFEAAFGQVESDLLRQALQVLISDDFVSAFEKNLLANRQEPNDHDRSPQ</sequence>
<gene>
    <name evidence="2" type="ORF">JHL17_33365</name>
</gene>